<comment type="caution">
    <text evidence="3">The sequence shown here is derived from an EMBL/GenBank/DDBJ whole genome shotgun (WGS) entry which is preliminary data.</text>
</comment>
<sequence length="219" mass="23807">MTDFDLSGTLRRIRRTADQSQRELARTSGVSKTALAAAEAGTRGLDARALARLAAVAGLRLALLDAEGREVAPMDGAAVRDEGDRHFPAHLDTRHGDDGWWHGPHRYDRTPVTYTFTRDRRSRDDRRRVRGTPEDHQLPRPGDALADRAAARRAAAERARAAERERLRAAGLLPPAPEFRCVCPPACDDLLLDEPPPAPGRPAPPAPHAPDCACGCDLG</sequence>
<dbReference type="RefSeq" id="WP_387987453.1">
    <property type="nucleotide sequence ID" value="NZ_JBHSGR010000004.1"/>
</dbReference>
<evidence type="ECO:0000259" key="2">
    <source>
        <dbReference type="PROSITE" id="PS50943"/>
    </source>
</evidence>
<accession>A0ABV9LHD1</accession>
<dbReference type="InterPro" id="IPR010982">
    <property type="entry name" value="Lambda_DNA-bd_dom_sf"/>
</dbReference>
<dbReference type="Pfam" id="PF13560">
    <property type="entry name" value="HTH_31"/>
    <property type="match status" value="1"/>
</dbReference>
<feature type="region of interest" description="Disordered" evidence="1">
    <location>
        <begin position="118"/>
        <end position="157"/>
    </location>
</feature>
<feature type="compositionally biased region" description="Basic and acidic residues" evidence="1">
    <location>
        <begin position="118"/>
        <end position="138"/>
    </location>
</feature>
<evidence type="ECO:0000313" key="4">
    <source>
        <dbReference type="Proteomes" id="UP001596025"/>
    </source>
</evidence>
<organism evidence="3 4">
    <name type="scientific">Geodermatophilus arenarius</name>
    <dbReference type="NCBI Taxonomy" id="1137990"/>
    <lineage>
        <taxon>Bacteria</taxon>
        <taxon>Bacillati</taxon>
        <taxon>Actinomycetota</taxon>
        <taxon>Actinomycetes</taxon>
        <taxon>Geodermatophilales</taxon>
        <taxon>Geodermatophilaceae</taxon>
        <taxon>Geodermatophilus</taxon>
    </lineage>
</organism>
<reference evidence="4" key="1">
    <citation type="journal article" date="2019" name="Int. J. Syst. Evol. Microbiol.">
        <title>The Global Catalogue of Microorganisms (GCM) 10K type strain sequencing project: providing services to taxonomists for standard genome sequencing and annotation.</title>
        <authorList>
            <consortium name="The Broad Institute Genomics Platform"/>
            <consortium name="The Broad Institute Genome Sequencing Center for Infectious Disease"/>
            <person name="Wu L."/>
            <person name="Ma J."/>
        </authorList>
    </citation>
    <scope>NUCLEOTIDE SEQUENCE [LARGE SCALE GENOMIC DNA]</scope>
    <source>
        <strain evidence="4">CCUG 62763</strain>
    </source>
</reference>
<dbReference type="PROSITE" id="PS50943">
    <property type="entry name" value="HTH_CROC1"/>
    <property type="match status" value="1"/>
</dbReference>
<dbReference type="SMART" id="SM00530">
    <property type="entry name" value="HTH_XRE"/>
    <property type="match status" value="1"/>
</dbReference>
<dbReference type="Gene3D" id="1.10.260.40">
    <property type="entry name" value="lambda repressor-like DNA-binding domains"/>
    <property type="match status" value="1"/>
</dbReference>
<feature type="domain" description="HTH cro/C1-type" evidence="2">
    <location>
        <begin position="10"/>
        <end position="64"/>
    </location>
</feature>
<dbReference type="Proteomes" id="UP001596025">
    <property type="component" value="Unassembled WGS sequence"/>
</dbReference>
<proteinExistence type="predicted"/>
<dbReference type="CDD" id="cd00093">
    <property type="entry name" value="HTH_XRE"/>
    <property type="match status" value="1"/>
</dbReference>
<protein>
    <submittedName>
        <fullName evidence="3">Helix-turn-helix domain-containing protein</fullName>
    </submittedName>
</protein>
<dbReference type="SUPFAM" id="SSF47413">
    <property type="entry name" value="lambda repressor-like DNA-binding domains"/>
    <property type="match status" value="1"/>
</dbReference>
<gene>
    <name evidence="3" type="ORF">ACFO3M_05795</name>
</gene>
<feature type="compositionally biased region" description="Basic and acidic residues" evidence="1">
    <location>
        <begin position="145"/>
        <end position="157"/>
    </location>
</feature>
<dbReference type="InterPro" id="IPR001387">
    <property type="entry name" value="Cro/C1-type_HTH"/>
</dbReference>
<evidence type="ECO:0000256" key="1">
    <source>
        <dbReference type="SAM" id="MobiDB-lite"/>
    </source>
</evidence>
<evidence type="ECO:0000313" key="3">
    <source>
        <dbReference type="EMBL" id="MFC4692897.1"/>
    </source>
</evidence>
<name>A0ABV9LHD1_9ACTN</name>
<dbReference type="EMBL" id="JBHSGR010000004">
    <property type="protein sequence ID" value="MFC4692897.1"/>
    <property type="molecule type" value="Genomic_DNA"/>
</dbReference>
<keyword evidence="4" id="KW-1185">Reference proteome</keyword>